<feature type="transmembrane region" description="Helical" evidence="6">
    <location>
        <begin position="395"/>
        <end position="413"/>
    </location>
</feature>
<evidence type="ECO:0000256" key="1">
    <source>
        <dbReference type="ARBA" id="ARBA00004651"/>
    </source>
</evidence>
<accession>A0A1R4GV82</accession>
<feature type="transmembrane region" description="Helical" evidence="6">
    <location>
        <begin position="523"/>
        <end position="542"/>
    </location>
</feature>
<feature type="transmembrane region" description="Helical" evidence="6">
    <location>
        <begin position="58"/>
        <end position="79"/>
    </location>
</feature>
<organism evidence="8 9">
    <name type="scientific">Arthrobacter rhombi</name>
    <dbReference type="NCBI Taxonomy" id="71253"/>
    <lineage>
        <taxon>Bacteria</taxon>
        <taxon>Bacillati</taxon>
        <taxon>Actinomycetota</taxon>
        <taxon>Actinomycetes</taxon>
        <taxon>Micrococcales</taxon>
        <taxon>Micrococcaceae</taxon>
        <taxon>Arthrobacter</taxon>
    </lineage>
</organism>
<keyword evidence="2" id="KW-1003">Cell membrane</keyword>
<dbReference type="Pfam" id="PF03772">
    <property type="entry name" value="Competence"/>
    <property type="match status" value="1"/>
</dbReference>
<dbReference type="InterPro" id="IPR035681">
    <property type="entry name" value="ComA-like_MBL"/>
</dbReference>
<evidence type="ECO:0000313" key="8">
    <source>
        <dbReference type="EMBL" id="SJM71985.1"/>
    </source>
</evidence>
<dbReference type="Proteomes" id="UP000195913">
    <property type="component" value="Unassembled WGS sequence"/>
</dbReference>
<feature type="transmembrane region" description="Helical" evidence="6">
    <location>
        <begin position="91"/>
        <end position="109"/>
    </location>
</feature>
<feature type="transmembrane region" description="Helical" evidence="6">
    <location>
        <begin position="425"/>
        <end position="444"/>
    </location>
</feature>
<comment type="subcellular location">
    <subcellularLocation>
        <location evidence="1">Cell membrane</location>
        <topology evidence="1">Multi-pass membrane protein</topology>
    </subcellularLocation>
</comment>
<feature type="transmembrane region" description="Helical" evidence="6">
    <location>
        <begin position="372"/>
        <end position="389"/>
    </location>
</feature>
<evidence type="ECO:0000256" key="5">
    <source>
        <dbReference type="ARBA" id="ARBA00023136"/>
    </source>
</evidence>
<feature type="transmembrane region" description="Helical" evidence="6">
    <location>
        <begin position="582"/>
        <end position="605"/>
    </location>
</feature>
<dbReference type="PANTHER" id="PTHR30619">
    <property type="entry name" value="DNA INTERNALIZATION/COMPETENCE PROTEIN COMEC/REC2"/>
    <property type="match status" value="1"/>
</dbReference>
<evidence type="ECO:0000259" key="7">
    <source>
        <dbReference type="SMART" id="SM00849"/>
    </source>
</evidence>
<dbReference type="NCBIfam" id="TIGR00360">
    <property type="entry name" value="ComEC_N-term"/>
    <property type="match status" value="1"/>
</dbReference>
<dbReference type="InterPro" id="IPR052159">
    <property type="entry name" value="Competence_DNA_uptake"/>
</dbReference>
<dbReference type="Gene3D" id="3.60.15.10">
    <property type="entry name" value="Ribonuclease Z/Hydroxyacylglutathione hydrolase-like"/>
    <property type="match status" value="1"/>
</dbReference>
<keyword evidence="3 6" id="KW-0812">Transmembrane</keyword>
<dbReference type="Pfam" id="PF00753">
    <property type="entry name" value="Lactamase_B"/>
    <property type="match status" value="1"/>
</dbReference>
<dbReference type="RefSeq" id="WP_087000728.1">
    <property type="nucleotide sequence ID" value="NZ_FUHW01000046.1"/>
</dbReference>
<evidence type="ECO:0000256" key="3">
    <source>
        <dbReference type="ARBA" id="ARBA00022692"/>
    </source>
</evidence>
<evidence type="ECO:0000256" key="2">
    <source>
        <dbReference type="ARBA" id="ARBA00022475"/>
    </source>
</evidence>
<gene>
    <name evidence="8" type="ORF">FM101_14130</name>
</gene>
<dbReference type="InterPro" id="IPR036866">
    <property type="entry name" value="RibonucZ/Hydroxyglut_hydro"/>
</dbReference>
<dbReference type="AlphaFoldDB" id="A0A1R4GV82"/>
<feature type="transmembrane region" description="Helical" evidence="6">
    <location>
        <begin position="350"/>
        <end position="367"/>
    </location>
</feature>
<sequence>MLKAVGTAFIPRLFARWTRPQAVTTSGPVDDGYLDLRSLAAAAGAWIAAGELVQHDPLFARTLTVALGFVLVSLFWVLLRNRGLLAWSHHWWTPVAAAAVGVFLVAAAISTHSLAQRDPTFAALAASSSTVRVEAVITGDPRWLKSHGTDAAGESIIGQQGPEKVEEPATTLLVDVRILKYSAAGNWHAGAAEAVLVMDRGHITDEDPAPGRIVSGLARLRLADPGERQGYWLRAAASMHTHDAGAQEPLSEEWRRRFARESQVLPGHGPALLPGMVMGDRSAQDAELDTAMKTAGLAHLTAVSGANVAMILGSVLWLCRFCGVNRWLALGASLLTLVGFVILVHPEPSVIRAAVMGAVGAVAVYLGRGRQALTALCLCVCGVLAWDPWYAREPAFQLSALATAGIVLMGQRLGALGRRIMPGWLADGVAISTSAQLFCLPVLLGMNPAFSLYAVPANVVAAPIVPLVTVVGMSALVLCAVPGPWAQPLIWIAGIPTDWIGKLGNLINGLPAALLPWPEGLGGRGAAVLLASLALISVWLAATPPVGGAQKDTEASRPRQQALTAWLVPGNEHFAAPGRRTVAVAAALGCLGLLAGITVPATSWWPPPQDGWQVAACDVGQGDSFVLRSAPDHAVLIDTGTEPAIVDDCLSELGVHTIDALFITHLHADHAGGVAGAVRGRTVERAFFSTGTNSTELPGLPPGLEATKPPVGDSGTAGPVSWEVIGPIGDPRGEEENDASLVVVFTIAGHGLPTFTLLATGDLEEEAMDAVIRTQPDLRVDVLKVSHHGAKNGGTAIIDHSGARVALIGVGAENSYGHPTPMILKALHQAGMHCFRTDLNGTIRLRASRTGELIVTGRSAPASGR</sequence>
<dbReference type="InterPro" id="IPR001279">
    <property type="entry name" value="Metallo-B-lactamas"/>
</dbReference>
<feature type="transmembrane region" description="Helical" evidence="6">
    <location>
        <begin position="499"/>
        <end position="517"/>
    </location>
</feature>
<name>A0A1R4GV82_9MICC</name>
<dbReference type="GO" id="GO:0005886">
    <property type="term" value="C:plasma membrane"/>
    <property type="evidence" value="ECO:0007669"/>
    <property type="project" value="UniProtKB-SubCell"/>
</dbReference>
<proteinExistence type="predicted"/>
<feature type="transmembrane region" description="Helical" evidence="6">
    <location>
        <begin position="464"/>
        <end position="487"/>
    </location>
</feature>
<protein>
    <submittedName>
        <fullName evidence="8">ComEC/Rec2-related protein</fullName>
    </submittedName>
</protein>
<dbReference type="SUPFAM" id="SSF56281">
    <property type="entry name" value="Metallo-hydrolase/oxidoreductase"/>
    <property type="match status" value="1"/>
</dbReference>
<feature type="transmembrane region" description="Helical" evidence="6">
    <location>
        <begin position="297"/>
        <end position="319"/>
    </location>
</feature>
<reference evidence="8 9" key="1">
    <citation type="submission" date="2017-02" db="EMBL/GenBank/DDBJ databases">
        <authorList>
            <person name="Peterson S.W."/>
        </authorList>
    </citation>
    <scope>NUCLEOTIDE SEQUENCE [LARGE SCALE GENOMIC DNA]</scope>
    <source>
        <strain evidence="8 9">B Ar 00.02</strain>
    </source>
</reference>
<dbReference type="InterPro" id="IPR004477">
    <property type="entry name" value="ComEC_N"/>
</dbReference>
<dbReference type="SMART" id="SM00849">
    <property type="entry name" value="Lactamase_B"/>
    <property type="match status" value="1"/>
</dbReference>
<keyword evidence="5 6" id="KW-0472">Membrane</keyword>
<evidence type="ECO:0000256" key="4">
    <source>
        <dbReference type="ARBA" id="ARBA00022989"/>
    </source>
</evidence>
<dbReference type="PANTHER" id="PTHR30619:SF1">
    <property type="entry name" value="RECOMBINATION PROTEIN 2"/>
    <property type="match status" value="1"/>
</dbReference>
<dbReference type="CDD" id="cd07731">
    <property type="entry name" value="ComA-like_MBL-fold"/>
    <property type="match status" value="1"/>
</dbReference>
<keyword evidence="4 6" id="KW-1133">Transmembrane helix</keyword>
<evidence type="ECO:0000313" key="9">
    <source>
        <dbReference type="Proteomes" id="UP000195913"/>
    </source>
</evidence>
<keyword evidence="9" id="KW-1185">Reference proteome</keyword>
<dbReference type="EMBL" id="FUHW01000046">
    <property type="protein sequence ID" value="SJM71985.1"/>
    <property type="molecule type" value="Genomic_DNA"/>
</dbReference>
<evidence type="ECO:0000256" key="6">
    <source>
        <dbReference type="SAM" id="Phobius"/>
    </source>
</evidence>
<feature type="domain" description="Metallo-beta-lactamase" evidence="7">
    <location>
        <begin position="621"/>
        <end position="787"/>
    </location>
</feature>
<feature type="transmembrane region" description="Helical" evidence="6">
    <location>
        <begin position="326"/>
        <end position="344"/>
    </location>
</feature>